<dbReference type="InterPro" id="IPR011066">
    <property type="entry name" value="MscS_channel_C_sf"/>
</dbReference>
<keyword evidence="1" id="KW-1003">Cell membrane</keyword>
<dbReference type="EMBL" id="JBAKAZ010000280">
    <property type="protein sequence ID" value="MEL0630992.1"/>
    <property type="molecule type" value="Genomic_DNA"/>
</dbReference>
<proteinExistence type="inferred from homology"/>
<dbReference type="InterPro" id="IPR049278">
    <property type="entry name" value="MS_channel_C"/>
</dbReference>
<keyword evidence="1" id="KW-0472">Membrane</keyword>
<dbReference type="Pfam" id="PF21082">
    <property type="entry name" value="MS_channel_3rd"/>
    <property type="match status" value="1"/>
</dbReference>
<reference evidence="3 4" key="1">
    <citation type="submission" date="2024-02" db="EMBL/GenBank/DDBJ databases">
        <title>Bacteria isolated from the canopy kelp, Nereocystis luetkeana.</title>
        <authorList>
            <person name="Pfister C.A."/>
            <person name="Younker I.T."/>
            <person name="Light S.H."/>
        </authorList>
    </citation>
    <scope>NUCLEOTIDE SEQUENCE [LARGE SCALE GENOMIC DNA]</scope>
    <source>
        <strain evidence="3 4">TI.1.05</strain>
    </source>
</reference>
<keyword evidence="4" id="KW-1185">Reference proteome</keyword>
<comment type="caution">
    <text evidence="3">The sequence shown here is derived from an EMBL/GenBank/DDBJ whole genome shotgun (WGS) entry which is preliminary data.</text>
</comment>
<sequence length="75" mass="8494">PERRIELVIGVSYQADLKQVKLILETVVVGNEYVLKYPKATIAVSELASSRVNFVVRPWVNTVHSWRARCALIEA</sequence>
<evidence type="ECO:0000256" key="1">
    <source>
        <dbReference type="RuleBase" id="RU369025"/>
    </source>
</evidence>
<organism evidence="3 4">
    <name type="scientific">Psychromonas aquatilis</name>
    <dbReference type="NCBI Taxonomy" id="2005072"/>
    <lineage>
        <taxon>Bacteria</taxon>
        <taxon>Pseudomonadati</taxon>
        <taxon>Pseudomonadota</taxon>
        <taxon>Gammaproteobacteria</taxon>
        <taxon>Alteromonadales</taxon>
        <taxon>Psychromonadaceae</taxon>
        <taxon>Psychromonas</taxon>
    </lineage>
</organism>
<name>A0ABU9GUJ4_9GAMM</name>
<protein>
    <recommendedName>
        <fullName evidence="1">Small-conductance mechanosensitive channel</fullName>
    </recommendedName>
</protein>
<comment type="similarity">
    <text evidence="1">Belongs to the MscS (TC 1.A.23) family.</text>
</comment>
<keyword evidence="1" id="KW-0813">Transport</keyword>
<keyword evidence="1" id="KW-0407">Ion channel</keyword>
<keyword evidence="1" id="KW-0997">Cell inner membrane</keyword>
<feature type="non-terminal residue" evidence="3">
    <location>
        <position position="75"/>
    </location>
</feature>
<dbReference type="Gene3D" id="3.30.70.100">
    <property type="match status" value="1"/>
</dbReference>
<dbReference type="SUPFAM" id="SSF82689">
    <property type="entry name" value="Mechanosensitive channel protein MscS (YggB), C-terminal domain"/>
    <property type="match status" value="1"/>
</dbReference>
<evidence type="ECO:0000259" key="2">
    <source>
        <dbReference type="Pfam" id="PF21082"/>
    </source>
</evidence>
<dbReference type="PANTHER" id="PTHR30221:SF1">
    <property type="entry name" value="SMALL-CONDUCTANCE MECHANOSENSITIVE CHANNEL"/>
    <property type="match status" value="1"/>
</dbReference>
<dbReference type="InterPro" id="IPR045275">
    <property type="entry name" value="MscS_archaea/bacteria_type"/>
</dbReference>
<gene>
    <name evidence="3" type="ORF">V6256_15565</name>
</gene>
<keyword evidence="1" id="KW-0406">Ion transport</keyword>
<dbReference type="Proteomes" id="UP001369082">
    <property type="component" value="Unassembled WGS sequence"/>
</dbReference>
<comment type="subunit">
    <text evidence="1">Homoheptamer.</text>
</comment>
<feature type="domain" description="Mechanosensitive ion channel MscS C-terminal" evidence="2">
    <location>
        <begin position="5"/>
        <end position="66"/>
    </location>
</feature>
<comment type="function">
    <text evidence="1">Mechanosensitive channel that participates in the regulation of osmotic pressure changes within the cell, opening in response to stretch forces in the membrane lipid bilayer, without the need for other proteins. Contributes to normal resistance to hypoosmotic shock. Forms an ion channel of 1.0 nanosiemens conductance with a slight preference for anions.</text>
</comment>
<accession>A0ABU9GUJ4</accession>
<comment type="subcellular location">
    <subcellularLocation>
        <location evidence="1">Cell inner membrane</location>
        <topology evidence="1">Multi-pass membrane protein</topology>
    </subcellularLocation>
</comment>
<evidence type="ECO:0000313" key="3">
    <source>
        <dbReference type="EMBL" id="MEL0630992.1"/>
    </source>
</evidence>
<evidence type="ECO:0000313" key="4">
    <source>
        <dbReference type="Proteomes" id="UP001369082"/>
    </source>
</evidence>
<dbReference type="PANTHER" id="PTHR30221">
    <property type="entry name" value="SMALL-CONDUCTANCE MECHANOSENSITIVE CHANNEL"/>
    <property type="match status" value="1"/>
</dbReference>
<feature type="non-terminal residue" evidence="3">
    <location>
        <position position="1"/>
    </location>
</feature>